<dbReference type="Gene3D" id="1.20.5.1500">
    <property type="match status" value="1"/>
</dbReference>
<dbReference type="PANTHER" id="PTHR21964">
    <property type="entry name" value="BREAST CANCER METASTASIS-SUPPRESSOR 1"/>
    <property type="match status" value="1"/>
</dbReference>
<evidence type="ECO:0000256" key="4">
    <source>
        <dbReference type="ARBA" id="ARBA00023163"/>
    </source>
</evidence>
<keyword evidence="4" id="KW-0804">Transcription</keyword>
<feature type="compositionally biased region" description="Acidic residues" evidence="6">
    <location>
        <begin position="16"/>
        <end position="33"/>
    </location>
</feature>
<comment type="subcellular location">
    <subcellularLocation>
        <location evidence="1">Nucleus</location>
    </subcellularLocation>
</comment>
<evidence type="ECO:0000256" key="6">
    <source>
        <dbReference type="SAM" id="MobiDB-lite"/>
    </source>
</evidence>
<evidence type="ECO:0000256" key="1">
    <source>
        <dbReference type="ARBA" id="ARBA00004123"/>
    </source>
</evidence>
<comment type="caution">
    <text evidence="7">The sequence shown here is derived from an EMBL/GenBank/DDBJ whole genome shotgun (WGS) entry which is preliminary data.</text>
</comment>
<evidence type="ECO:0000256" key="2">
    <source>
        <dbReference type="ARBA" id="ARBA00022491"/>
    </source>
</evidence>
<gene>
    <name evidence="7" type="ORF">BpHYR1_003716</name>
</gene>
<dbReference type="InterPro" id="IPR013907">
    <property type="entry name" value="Sds3"/>
</dbReference>
<evidence type="ECO:0000256" key="3">
    <source>
        <dbReference type="ARBA" id="ARBA00023015"/>
    </source>
</evidence>
<sequence>MTSCQTNEMKEHIEDSESVNSDESEETIADEDEYERRRAAIQSDLKELETLFAKLKEALIFERQILIDNKLKEIEEESAEEFTGPLHKLEQNMEVRINLAELLKDYKNKNIDHTYQYEEISIKKTLENDKQNLYDKFVAKLEHEIKEMEEKRRQFLLDYNLFQIGPNDLDKTQRNEGENMNLEIDVNFNSSDKMSTNTSPNSISESINSQFTPEESAKKNKKSKKSPKSSQNINSNRNSTSPMVFHGSPFIVYSLQDYDILEDWSIIKMHMNLNKISSN</sequence>
<feature type="region of interest" description="Disordered" evidence="6">
    <location>
        <begin position="186"/>
        <end position="241"/>
    </location>
</feature>
<dbReference type="Pfam" id="PF08598">
    <property type="entry name" value="Sds3"/>
    <property type="match status" value="1"/>
</dbReference>
<keyword evidence="3" id="KW-0805">Transcription regulation</keyword>
<dbReference type="SMART" id="SM01401">
    <property type="entry name" value="Sds3"/>
    <property type="match status" value="1"/>
</dbReference>
<protein>
    <submittedName>
        <fullName evidence="7">Breast cancer metastasis-suppressor 1</fullName>
    </submittedName>
</protein>
<dbReference type="GO" id="GO:0010468">
    <property type="term" value="P:regulation of gene expression"/>
    <property type="evidence" value="ECO:0007669"/>
    <property type="project" value="UniProtKB-ARBA"/>
</dbReference>
<evidence type="ECO:0000256" key="5">
    <source>
        <dbReference type="ARBA" id="ARBA00023242"/>
    </source>
</evidence>
<keyword evidence="5" id="KW-0539">Nucleus</keyword>
<proteinExistence type="predicted"/>
<accession>A0A3M7QT04</accession>
<dbReference type="OrthoDB" id="20886at2759"/>
<feature type="compositionally biased region" description="Polar residues" evidence="6">
    <location>
        <begin position="187"/>
        <end position="213"/>
    </location>
</feature>
<reference evidence="7 8" key="1">
    <citation type="journal article" date="2018" name="Sci. Rep.">
        <title>Genomic signatures of local adaptation to the degree of environmental predictability in rotifers.</title>
        <authorList>
            <person name="Franch-Gras L."/>
            <person name="Hahn C."/>
            <person name="Garcia-Roger E.M."/>
            <person name="Carmona M.J."/>
            <person name="Serra M."/>
            <person name="Gomez A."/>
        </authorList>
    </citation>
    <scope>NUCLEOTIDE SEQUENCE [LARGE SCALE GENOMIC DNA]</scope>
    <source>
        <strain evidence="7">HYR1</strain>
    </source>
</reference>
<keyword evidence="2" id="KW-0678">Repressor</keyword>
<dbReference type="GO" id="GO:0005654">
    <property type="term" value="C:nucleoplasm"/>
    <property type="evidence" value="ECO:0007669"/>
    <property type="project" value="UniProtKB-ARBA"/>
</dbReference>
<organism evidence="7 8">
    <name type="scientific">Brachionus plicatilis</name>
    <name type="common">Marine rotifer</name>
    <name type="synonym">Brachionus muelleri</name>
    <dbReference type="NCBI Taxonomy" id="10195"/>
    <lineage>
        <taxon>Eukaryota</taxon>
        <taxon>Metazoa</taxon>
        <taxon>Spiralia</taxon>
        <taxon>Gnathifera</taxon>
        <taxon>Rotifera</taxon>
        <taxon>Eurotatoria</taxon>
        <taxon>Monogononta</taxon>
        <taxon>Pseudotrocha</taxon>
        <taxon>Ploima</taxon>
        <taxon>Brachionidae</taxon>
        <taxon>Brachionus</taxon>
    </lineage>
</organism>
<feature type="region of interest" description="Disordered" evidence="6">
    <location>
        <begin position="1"/>
        <end position="35"/>
    </location>
</feature>
<dbReference type="EMBL" id="REGN01005162">
    <property type="protein sequence ID" value="RNA14526.1"/>
    <property type="molecule type" value="Genomic_DNA"/>
</dbReference>
<dbReference type="AlphaFoldDB" id="A0A3M7QT04"/>
<evidence type="ECO:0000313" key="8">
    <source>
        <dbReference type="Proteomes" id="UP000276133"/>
    </source>
</evidence>
<dbReference type="Proteomes" id="UP000276133">
    <property type="component" value="Unassembled WGS sequence"/>
</dbReference>
<name>A0A3M7QT04_BRAPC</name>
<keyword evidence="8" id="KW-1185">Reference proteome</keyword>
<evidence type="ECO:0000313" key="7">
    <source>
        <dbReference type="EMBL" id="RNA14526.1"/>
    </source>
</evidence>